<gene>
    <name evidence="1" type="ORF">Csp1_04190</name>
</gene>
<organism evidence="1 2">
    <name type="scientific">Corynebacterium provencense</name>
    <dbReference type="NCBI Taxonomy" id="1737425"/>
    <lineage>
        <taxon>Bacteria</taxon>
        <taxon>Bacillati</taxon>
        <taxon>Actinomycetota</taxon>
        <taxon>Actinomycetes</taxon>
        <taxon>Mycobacteriales</taxon>
        <taxon>Corynebacteriaceae</taxon>
        <taxon>Corynebacterium</taxon>
    </lineage>
</organism>
<dbReference type="PANTHER" id="PTHR37943:SF1">
    <property type="entry name" value="PROTEIN VES"/>
    <property type="match status" value="1"/>
</dbReference>
<dbReference type="EMBL" id="CP024988">
    <property type="protein sequence ID" value="AWT25240.1"/>
    <property type="molecule type" value="Genomic_DNA"/>
</dbReference>
<dbReference type="InterPro" id="IPR014710">
    <property type="entry name" value="RmlC-like_jellyroll"/>
</dbReference>
<dbReference type="Gene3D" id="2.60.120.10">
    <property type="entry name" value="Jelly Rolls"/>
    <property type="match status" value="1"/>
</dbReference>
<dbReference type="Proteomes" id="UP000247696">
    <property type="component" value="Chromosome"/>
</dbReference>
<reference evidence="2" key="1">
    <citation type="submission" date="2017-11" db="EMBL/GenBank/DDBJ databases">
        <title>Otitis media/interna in a cat caused by the recently described species Corynebacterium provencense.</title>
        <authorList>
            <person name="Kittl S."/>
            <person name="Brodard I."/>
            <person name="Rychener L."/>
            <person name="Jores J."/>
            <person name="Roosje P."/>
            <person name="Gobeli Brawand S."/>
        </authorList>
    </citation>
    <scope>NUCLEOTIDE SEQUENCE [LARGE SCALE GENOMIC DNA]</scope>
    <source>
        <strain evidence="2">17KM38</strain>
    </source>
</reference>
<evidence type="ECO:0000313" key="2">
    <source>
        <dbReference type="Proteomes" id="UP000247696"/>
    </source>
</evidence>
<dbReference type="RefSeq" id="WP_227871158.1">
    <property type="nucleotide sequence ID" value="NZ_CP024988.1"/>
</dbReference>
<dbReference type="SUPFAM" id="SSF51182">
    <property type="entry name" value="RmlC-like cupins"/>
    <property type="match status" value="1"/>
</dbReference>
<dbReference type="InterPro" id="IPR010282">
    <property type="entry name" value="Uncharacterised_HutD/Ves"/>
</dbReference>
<dbReference type="AlphaFoldDB" id="A0A2Z3YQI3"/>
<dbReference type="InterPro" id="IPR011051">
    <property type="entry name" value="RmlC_Cupin_sf"/>
</dbReference>
<evidence type="ECO:0008006" key="3">
    <source>
        <dbReference type="Google" id="ProtNLM"/>
    </source>
</evidence>
<sequence length="194" mass="20769">MNTSGTTSWRTLRRTADLPEVPWANGRGTTVELISPDESSLFYSRSFPVDGRWRLSVASLDEPGPYSRLPDKDRVHVPLAGIGLTVDGELHTIPACTPFTFDGGARTELTVLPVPTRAVNLVVDRDSPAAGRLDIRVVDAGTPVPNALAAVALDGSDDLLVPYVPDVGEVRISAADTRLVAVVWKPWASSGTEK</sequence>
<dbReference type="Pfam" id="PF05962">
    <property type="entry name" value="HutD"/>
    <property type="match status" value="1"/>
</dbReference>
<dbReference type="PANTHER" id="PTHR37943">
    <property type="entry name" value="PROTEIN VES"/>
    <property type="match status" value="1"/>
</dbReference>
<accession>A0A2Z3YQI3</accession>
<dbReference type="KEGG" id="cpre:Csp1_04190"/>
<proteinExistence type="predicted"/>
<evidence type="ECO:0000313" key="1">
    <source>
        <dbReference type="EMBL" id="AWT25240.1"/>
    </source>
</evidence>
<name>A0A2Z3YQI3_9CORY</name>
<dbReference type="STRING" id="1737425.GCA_900049755_02218"/>
<protein>
    <recommendedName>
        <fullName evidence="3">HutD family protein</fullName>
    </recommendedName>
</protein>
<keyword evidence="2" id="KW-1185">Reference proteome</keyword>